<dbReference type="InterPro" id="IPR019522">
    <property type="entry name" value="PIK3R5/6"/>
</dbReference>
<dbReference type="SMART" id="SM01203">
    <property type="entry name" value="DUF3585"/>
    <property type="match status" value="1"/>
</dbReference>
<sequence length="922" mass="104961">MASWRNSTSINIMDSAAEYAAIESEVYRSLLTIMREMDTEQPVVNKGMLRWTLHKKVQTSSLRSLALVRVAIKELERAERIDSKKHLIPLINTLIYAVMQTVYIPDDLYKRVYDFCKRLLTLPQPYCTVGLSYAGQMKAERLAPGLLYQKRILAEHNLKNEHYPQQERVFVFADPAVFSESLSNVLKADVEAQGMFRNPLSMMRCVVQHSIQAILGEDCHGPSLNAALQDLDQDVESYFNEVLATVEQSTDGNRGEQGQIRQKLQGLYSQILCDTNKGLLSRGSLCDVPLPNPEMSFHLWWEEEEIWRELAKFIRSGSYCENSLSPDDFYMSDLHTELNSEMPRHSVMSTDSGIERDLQGIEASDMDFPVGKCLKSEHTSGRLSRRGGIKVKPSVTDSMALMQDALEETGTAGSSGTLQRRAGNSGTTLLKEERDYTAKIVVMGDDRAVGRLARAYYWFRKREARRRFLTTKVNLQMYYIPVARHSSASSPVKETVTSSSSNFCALGSYLGMVDPWYECNVCSLGQMIPDLARTSNSGKPQESDLFLADIISYYVRMGQQPVYFNIYYIKIYFSNKSKEAVEEVFVTDLEVDFPDFKMAQVAPKDTGKHKKMPAELCGALISFSYLKVSLSNREVEKGFSLRTTGAQISAIPENKTEDLNCLMVTFNDTKPKINTQSTEYDKLLGPMTHATARLSLNWSGSKHGRLDHRYLQSHKCAAPMRLLLLPDLHTEVSDLWRHPYPACVVSFWNVEGLCKREADVVSMADSTITVGDIEGELCKIERIRDILVRRESELRYMMDDIQLCKEITRLKKELQKLLSIPDNDKSNEDKQKEEELLKQIHKLVETRDFLVDDVEFERLREREEDKEMAEFLKSKLPKSSQSKNVAHRGRRPPRAQQNTTPFVTKTGLTLLKECCGFTCSIM</sequence>
<dbReference type="Pfam" id="PF12130">
    <property type="entry name" value="bMERB_dom"/>
    <property type="match status" value="1"/>
</dbReference>
<dbReference type="InterPro" id="IPR022735">
    <property type="entry name" value="bMERB_dom"/>
</dbReference>
<dbReference type="EMBL" id="JAWDJR010000006">
    <property type="protein sequence ID" value="KAK9973229.1"/>
    <property type="molecule type" value="Genomic_DNA"/>
</dbReference>
<dbReference type="PANTHER" id="PTHR15593">
    <property type="entry name" value="PHOSPHATIDYLINOSITOL 3-KINASE REGULATORY SUBUNIT"/>
    <property type="match status" value="1"/>
</dbReference>
<accession>A0AAW2AKE7</accession>
<gene>
    <name evidence="3" type="ORF">ABG768_023970</name>
</gene>
<reference evidence="3 4" key="1">
    <citation type="submission" date="2024-05" db="EMBL/GenBank/DDBJ databases">
        <title>A high-quality chromosomal-level genome assembly of Topmouth culter (Culter alburnus).</title>
        <authorList>
            <person name="Zhao H."/>
        </authorList>
    </citation>
    <scope>NUCLEOTIDE SEQUENCE [LARGE SCALE GENOMIC DNA]</scope>
    <source>
        <strain evidence="3">CATC2023</strain>
        <tissue evidence="3">Muscle</tissue>
    </source>
</reference>
<dbReference type="Pfam" id="PF10486">
    <property type="entry name" value="PI3K_1B_p101"/>
    <property type="match status" value="2"/>
</dbReference>
<dbReference type="GO" id="GO:0005944">
    <property type="term" value="C:phosphatidylinositol 3-kinase complex, class IB"/>
    <property type="evidence" value="ECO:0007669"/>
    <property type="project" value="InterPro"/>
</dbReference>
<dbReference type="GO" id="GO:0007186">
    <property type="term" value="P:G protein-coupled receptor signaling pathway"/>
    <property type="evidence" value="ECO:0007669"/>
    <property type="project" value="TreeGrafter"/>
</dbReference>
<organism evidence="3 4">
    <name type="scientific">Culter alburnus</name>
    <name type="common">Topmouth culter</name>
    <dbReference type="NCBI Taxonomy" id="194366"/>
    <lineage>
        <taxon>Eukaryota</taxon>
        <taxon>Metazoa</taxon>
        <taxon>Chordata</taxon>
        <taxon>Craniata</taxon>
        <taxon>Vertebrata</taxon>
        <taxon>Euteleostomi</taxon>
        <taxon>Actinopterygii</taxon>
        <taxon>Neopterygii</taxon>
        <taxon>Teleostei</taxon>
        <taxon>Ostariophysi</taxon>
        <taxon>Cypriniformes</taxon>
        <taxon>Xenocyprididae</taxon>
        <taxon>Xenocypridinae</taxon>
        <taxon>Culter</taxon>
    </lineage>
</organism>
<evidence type="ECO:0000313" key="3">
    <source>
        <dbReference type="EMBL" id="KAK9973229.1"/>
    </source>
</evidence>
<evidence type="ECO:0000313" key="4">
    <source>
        <dbReference type="Proteomes" id="UP001479290"/>
    </source>
</evidence>
<comment type="caution">
    <text evidence="3">The sequence shown here is derived from an EMBL/GenBank/DDBJ whole genome shotgun (WGS) entry which is preliminary data.</text>
</comment>
<dbReference type="PROSITE" id="PS51848">
    <property type="entry name" value="BMERB"/>
    <property type="match status" value="1"/>
</dbReference>
<keyword evidence="4" id="KW-1185">Reference proteome</keyword>
<evidence type="ECO:0000256" key="1">
    <source>
        <dbReference type="SAM" id="MobiDB-lite"/>
    </source>
</evidence>
<proteinExistence type="predicted"/>
<dbReference type="PANTHER" id="PTHR15593:SF1">
    <property type="entry name" value="PHOSPHOINOSITIDE 3-KINASE REGULATORY SUBUNIT 6"/>
    <property type="match status" value="1"/>
</dbReference>
<dbReference type="GO" id="GO:0046935">
    <property type="term" value="F:1-phosphatidylinositol-3-kinase regulator activity"/>
    <property type="evidence" value="ECO:0007669"/>
    <property type="project" value="InterPro"/>
</dbReference>
<dbReference type="AlphaFoldDB" id="A0AAW2AKE7"/>
<feature type="domain" description="BMERB" evidence="2">
    <location>
        <begin position="776"/>
        <end position="870"/>
    </location>
</feature>
<dbReference type="Proteomes" id="UP001479290">
    <property type="component" value="Unassembled WGS sequence"/>
</dbReference>
<name>A0AAW2AKE7_CULAL</name>
<feature type="region of interest" description="Disordered" evidence="1">
    <location>
        <begin position="871"/>
        <end position="899"/>
    </location>
</feature>
<evidence type="ECO:0000259" key="2">
    <source>
        <dbReference type="PROSITE" id="PS51848"/>
    </source>
</evidence>
<protein>
    <recommendedName>
        <fullName evidence="2">BMERB domain-containing protein</fullName>
    </recommendedName>
</protein>